<gene>
    <name evidence="2" type="ORF">N657DRAFT_109030</name>
</gene>
<comment type="caution">
    <text evidence="2">The sequence shown here is derived from an EMBL/GenBank/DDBJ whole genome shotgun (WGS) entry which is preliminary data.</text>
</comment>
<proteinExistence type="predicted"/>
<feature type="transmembrane region" description="Helical" evidence="1">
    <location>
        <begin position="47"/>
        <end position="68"/>
    </location>
</feature>
<dbReference type="EMBL" id="MU853233">
    <property type="protein sequence ID" value="KAK4121541.1"/>
    <property type="molecule type" value="Genomic_DNA"/>
</dbReference>
<keyword evidence="1" id="KW-0472">Membrane</keyword>
<reference evidence="2" key="1">
    <citation type="journal article" date="2023" name="Mol. Phylogenet. Evol.">
        <title>Genome-scale phylogeny and comparative genomics of the fungal order Sordariales.</title>
        <authorList>
            <person name="Hensen N."/>
            <person name="Bonometti L."/>
            <person name="Westerberg I."/>
            <person name="Brannstrom I.O."/>
            <person name="Guillou S."/>
            <person name="Cros-Aarteil S."/>
            <person name="Calhoun S."/>
            <person name="Haridas S."/>
            <person name="Kuo A."/>
            <person name="Mondo S."/>
            <person name="Pangilinan J."/>
            <person name="Riley R."/>
            <person name="LaButti K."/>
            <person name="Andreopoulos B."/>
            <person name="Lipzen A."/>
            <person name="Chen C."/>
            <person name="Yan M."/>
            <person name="Daum C."/>
            <person name="Ng V."/>
            <person name="Clum A."/>
            <person name="Steindorff A."/>
            <person name="Ohm R.A."/>
            <person name="Martin F."/>
            <person name="Silar P."/>
            <person name="Natvig D.O."/>
            <person name="Lalanne C."/>
            <person name="Gautier V."/>
            <person name="Ament-Velasquez S.L."/>
            <person name="Kruys A."/>
            <person name="Hutchinson M.I."/>
            <person name="Powell A.J."/>
            <person name="Barry K."/>
            <person name="Miller A.N."/>
            <person name="Grigoriev I.V."/>
            <person name="Debuchy R."/>
            <person name="Gladieux P."/>
            <person name="Hiltunen Thoren M."/>
            <person name="Johannesson H."/>
        </authorList>
    </citation>
    <scope>NUCLEOTIDE SEQUENCE</scope>
    <source>
        <strain evidence="2">CBS 731.68</strain>
    </source>
</reference>
<reference evidence="2" key="2">
    <citation type="submission" date="2023-05" db="EMBL/GenBank/DDBJ databases">
        <authorList>
            <consortium name="Lawrence Berkeley National Laboratory"/>
            <person name="Steindorff A."/>
            <person name="Hensen N."/>
            <person name="Bonometti L."/>
            <person name="Westerberg I."/>
            <person name="Brannstrom I.O."/>
            <person name="Guillou S."/>
            <person name="Cros-Aarteil S."/>
            <person name="Calhoun S."/>
            <person name="Haridas S."/>
            <person name="Kuo A."/>
            <person name="Mondo S."/>
            <person name="Pangilinan J."/>
            <person name="Riley R."/>
            <person name="Labutti K."/>
            <person name="Andreopoulos B."/>
            <person name="Lipzen A."/>
            <person name="Chen C."/>
            <person name="Yanf M."/>
            <person name="Daum C."/>
            <person name="Ng V."/>
            <person name="Clum A."/>
            <person name="Ohm R."/>
            <person name="Martin F."/>
            <person name="Silar P."/>
            <person name="Natvig D."/>
            <person name="Lalanne C."/>
            <person name="Gautier V."/>
            <person name="Ament-Velasquez S.L."/>
            <person name="Kruys A."/>
            <person name="Hutchinson M.I."/>
            <person name="Powell A.J."/>
            <person name="Barry K."/>
            <person name="Miller A.N."/>
            <person name="Grigoriev I.V."/>
            <person name="Debuchy R."/>
            <person name="Gladieux P."/>
            <person name="Thoren M.H."/>
            <person name="Johannesson H."/>
        </authorList>
    </citation>
    <scope>NUCLEOTIDE SEQUENCE</scope>
    <source>
        <strain evidence="2">CBS 731.68</strain>
    </source>
</reference>
<sequence>MWGKGLLFFRLLRMGDLGRFFGYILVLFGLFCFAWRRRVGGAVISGLGLDIFLGLRVSVYLSCLRLLVPTQISSELKHGSDLLRLEGLSLWVGDLVAGCLYNLSGWNHSINSKSPLPLKHNNYRRTRHPPTPTPLAPIAQSATVSLLLKARLTRPLDGCIPCS</sequence>
<name>A0AAN6TWR6_9PEZI</name>
<evidence type="ECO:0000256" key="1">
    <source>
        <dbReference type="SAM" id="Phobius"/>
    </source>
</evidence>
<accession>A0AAN6TWR6</accession>
<feature type="transmembrane region" description="Helical" evidence="1">
    <location>
        <begin position="20"/>
        <end position="35"/>
    </location>
</feature>
<evidence type="ECO:0000313" key="3">
    <source>
        <dbReference type="Proteomes" id="UP001302602"/>
    </source>
</evidence>
<organism evidence="2 3">
    <name type="scientific">Parathielavia appendiculata</name>
    <dbReference type="NCBI Taxonomy" id="2587402"/>
    <lineage>
        <taxon>Eukaryota</taxon>
        <taxon>Fungi</taxon>
        <taxon>Dikarya</taxon>
        <taxon>Ascomycota</taxon>
        <taxon>Pezizomycotina</taxon>
        <taxon>Sordariomycetes</taxon>
        <taxon>Sordariomycetidae</taxon>
        <taxon>Sordariales</taxon>
        <taxon>Chaetomiaceae</taxon>
        <taxon>Parathielavia</taxon>
    </lineage>
</organism>
<protein>
    <submittedName>
        <fullName evidence="2">Uncharacterized protein</fullName>
    </submittedName>
</protein>
<keyword evidence="1" id="KW-1133">Transmembrane helix</keyword>
<dbReference type="RefSeq" id="XP_062645312.1">
    <property type="nucleotide sequence ID" value="XM_062785770.1"/>
</dbReference>
<dbReference type="GeneID" id="87822536"/>
<evidence type="ECO:0000313" key="2">
    <source>
        <dbReference type="EMBL" id="KAK4121541.1"/>
    </source>
</evidence>
<dbReference type="Proteomes" id="UP001302602">
    <property type="component" value="Unassembled WGS sequence"/>
</dbReference>
<keyword evidence="3" id="KW-1185">Reference proteome</keyword>
<dbReference type="AlphaFoldDB" id="A0AAN6TWR6"/>
<keyword evidence="1" id="KW-0812">Transmembrane</keyword>